<evidence type="ECO:0000313" key="12">
    <source>
        <dbReference type="RefSeq" id="XP_029011051.1"/>
    </source>
</evidence>
<dbReference type="GO" id="GO:0000981">
    <property type="term" value="F:DNA-binding transcription factor activity, RNA polymerase II-specific"/>
    <property type="evidence" value="ECO:0007669"/>
    <property type="project" value="TreeGrafter"/>
</dbReference>
<evidence type="ECO:0000256" key="6">
    <source>
        <dbReference type="ARBA" id="ARBA00023125"/>
    </source>
</evidence>
<dbReference type="RefSeq" id="XP_029011051.1">
    <property type="nucleotide sequence ID" value="XM_029155218.3"/>
</dbReference>
<dbReference type="AlphaFoldDB" id="A0A6P7MVR0"/>
<dbReference type="Gene3D" id="4.10.280.10">
    <property type="entry name" value="Helix-loop-helix DNA-binding domain"/>
    <property type="match status" value="1"/>
</dbReference>
<feature type="region of interest" description="Disordered" evidence="9">
    <location>
        <begin position="100"/>
        <end position="126"/>
    </location>
</feature>
<dbReference type="GeneID" id="114858251"/>
<evidence type="ECO:0000256" key="3">
    <source>
        <dbReference type="ARBA" id="ARBA00022782"/>
    </source>
</evidence>
<dbReference type="GO" id="GO:0007283">
    <property type="term" value="P:spermatogenesis"/>
    <property type="evidence" value="ECO:0007669"/>
    <property type="project" value="UniProtKB-KW"/>
</dbReference>
<evidence type="ECO:0000259" key="10">
    <source>
        <dbReference type="PROSITE" id="PS50888"/>
    </source>
</evidence>
<dbReference type="PANTHER" id="PTHR15402">
    <property type="entry name" value="TRANSCRIPTION FACTOR-LIKE 5 PROTEIN"/>
    <property type="match status" value="1"/>
</dbReference>
<keyword evidence="8" id="KW-0539">Nucleus</keyword>
<dbReference type="InParanoid" id="A0A6P7MVR0"/>
<keyword evidence="3" id="KW-0221">Differentiation</keyword>
<keyword evidence="4" id="KW-0744">Spermatogenesis</keyword>
<dbReference type="InterPro" id="IPR036638">
    <property type="entry name" value="HLH_DNA-bd_sf"/>
</dbReference>
<name>A0A6P7MVR0_BETSP</name>
<dbReference type="GO" id="GO:0000978">
    <property type="term" value="F:RNA polymerase II cis-regulatory region sequence-specific DNA binding"/>
    <property type="evidence" value="ECO:0007669"/>
    <property type="project" value="TreeGrafter"/>
</dbReference>
<evidence type="ECO:0000256" key="7">
    <source>
        <dbReference type="ARBA" id="ARBA00023163"/>
    </source>
</evidence>
<keyword evidence="2" id="KW-0217">Developmental protein</keyword>
<proteinExistence type="predicted"/>
<protein>
    <submittedName>
        <fullName evidence="12">Transcription factor-like 5 protein isoform X1</fullName>
    </submittedName>
</protein>
<keyword evidence="11" id="KW-1185">Reference proteome</keyword>
<dbReference type="InterPro" id="IPR039583">
    <property type="entry name" value="TCFL5/SOLH1/2"/>
</dbReference>
<dbReference type="GO" id="GO:0046983">
    <property type="term" value="F:protein dimerization activity"/>
    <property type="evidence" value="ECO:0007669"/>
    <property type="project" value="InterPro"/>
</dbReference>
<accession>A0A6P7MVR0</accession>
<evidence type="ECO:0000256" key="4">
    <source>
        <dbReference type="ARBA" id="ARBA00022871"/>
    </source>
</evidence>
<evidence type="ECO:0000256" key="1">
    <source>
        <dbReference type="ARBA" id="ARBA00004123"/>
    </source>
</evidence>
<gene>
    <name evidence="12" type="primary">LOC114858251</name>
</gene>
<dbReference type="PANTHER" id="PTHR15402:SF2">
    <property type="entry name" value="TRANSCRIPTION FACTOR LIKE 5"/>
    <property type="match status" value="1"/>
</dbReference>
<organism evidence="11 12">
    <name type="scientific">Betta splendens</name>
    <name type="common">Siamese fighting fish</name>
    <dbReference type="NCBI Taxonomy" id="158456"/>
    <lineage>
        <taxon>Eukaryota</taxon>
        <taxon>Metazoa</taxon>
        <taxon>Chordata</taxon>
        <taxon>Craniata</taxon>
        <taxon>Vertebrata</taxon>
        <taxon>Euteleostomi</taxon>
        <taxon>Actinopterygii</taxon>
        <taxon>Neopterygii</taxon>
        <taxon>Teleostei</taxon>
        <taxon>Neoteleostei</taxon>
        <taxon>Acanthomorphata</taxon>
        <taxon>Anabantaria</taxon>
        <taxon>Anabantiformes</taxon>
        <taxon>Anabantoidei</taxon>
        <taxon>Osphronemidae</taxon>
        <taxon>Betta</taxon>
    </lineage>
</organism>
<comment type="subcellular location">
    <subcellularLocation>
        <location evidence="1">Nucleus</location>
    </subcellularLocation>
</comment>
<keyword evidence="5" id="KW-0805">Transcription regulation</keyword>
<keyword evidence="7" id="KW-0804">Transcription</keyword>
<feature type="domain" description="BHLH" evidence="10">
    <location>
        <begin position="361"/>
        <end position="411"/>
    </location>
</feature>
<dbReference type="OrthoDB" id="9946078at2759"/>
<dbReference type="PROSITE" id="PS50888">
    <property type="entry name" value="BHLH"/>
    <property type="match status" value="1"/>
</dbReference>
<dbReference type="SMART" id="SM00353">
    <property type="entry name" value="HLH"/>
    <property type="match status" value="1"/>
</dbReference>
<reference evidence="12" key="1">
    <citation type="submission" date="2025-08" db="UniProtKB">
        <authorList>
            <consortium name="RefSeq"/>
        </authorList>
    </citation>
    <scope>IDENTIFICATION</scope>
</reference>
<dbReference type="FunFam" id="4.10.280.10:FF:000057">
    <property type="entry name" value="transcription factor-like 5 protein-like"/>
    <property type="match status" value="1"/>
</dbReference>
<dbReference type="GO" id="GO:0005634">
    <property type="term" value="C:nucleus"/>
    <property type="evidence" value="ECO:0007669"/>
    <property type="project" value="UniProtKB-SubCell"/>
</dbReference>
<dbReference type="SUPFAM" id="SSF47459">
    <property type="entry name" value="HLH, helix-loop-helix DNA-binding domain"/>
    <property type="match status" value="1"/>
</dbReference>
<evidence type="ECO:0000256" key="5">
    <source>
        <dbReference type="ARBA" id="ARBA00023015"/>
    </source>
</evidence>
<dbReference type="Proteomes" id="UP000515150">
    <property type="component" value="Chromosome 7"/>
</dbReference>
<dbReference type="InterPro" id="IPR011598">
    <property type="entry name" value="bHLH_dom"/>
</dbReference>
<evidence type="ECO:0000313" key="11">
    <source>
        <dbReference type="Proteomes" id="UP000515150"/>
    </source>
</evidence>
<evidence type="ECO:0000256" key="9">
    <source>
        <dbReference type="SAM" id="MobiDB-lite"/>
    </source>
</evidence>
<dbReference type="GO" id="GO:0030154">
    <property type="term" value="P:cell differentiation"/>
    <property type="evidence" value="ECO:0007669"/>
    <property type="project" value="UniProtKB-KW"/>
</dbReference>
<evidence type="ECO:0000256" key="8">
    <source>
        <dbReference type="ARBA" id="ARBA00023242"/>
    </source>
</evidence>
<keyword evidence="6" id="KW-0238">DNA-binding</keyword>
<evidence type="ECO:0000256" key="2">
    <source>
        <dbReference type="ARBA" id="ARBA00022473"/>
    </source>
</evidence>
<dbReference type="KEGG" id="bspl:114858251"/>
<sequence>MVIAKCEYKHYKRHLSVRIPGSFAPTSVNVPVYTAACAATPVYQLNAQSIHVPATLLGSSLSHSGRWTHDHMLMFATGLGLMEMTDAEYAHLQHLIQANMEAQPGPPDGPDVEAHPATGISPSPATHAIDLSTSTEEHFVLMPGYGEKTPVSYGDVPGYVLAKIRGEDSPIIISSSSSSATSQNRSRTAVRVCLEKRFNNMSAEMPRTQNLQSAVLNNFLSILQQTAESQEEVTHSQMQKWMKSDGMNPFEVSSPYVGDVFNSVTNTCGQMIGHIPYIIEPDKRQGFIIPKSFSLQFHPERIVTKAHCMGSLSPADEQHSVNIQKDMATSAASKKHGHTHNLADAGSSIRKRMQSCMSPNQRRERHNCKERERRKRIRLYCDELNMLVPFCNSDTDKVTTLQWTTAYLTYVNKSYGDTLKAEFQKTFTYEKEVSVTASTSSSQENEKCLITSLEVEQ</sequence>
<dbReference type="Pfam" id="PF00010">
    <property type="entry name" value="HLH"/>
    <property type="match status" value="1"/>
</dbReference>